<feature type="coiled-coil region" evidence="1">
    <location>
        <begin position="57"/>
        <end position="84"/>
    </location>
</feature>
<sequence>MLINISTRPHPHIQHVGLFVGEVDETIKSLLTSYLVPDTDGLDMKSFNIAQQVLKMIRERKEEAERFESVIEKWMEKFNALSDEDKETYRTEGYVPGLEVKPVRPEQYDGVLIGEDVPNYFTPFLTSHLWREGVKIYFNCFYEPMKTVGFKDTDDPVIKEPIEVPSGNRVHKLFLLNYQG</sequence>
<protein>
    <submittedName>
        <fullName evidence="2">Uncharacterized protein</fullName>
    </submittedName>
</protein>
<organism evidence="2">
    <name type="scientific">Myoviridae sp. ctijX18</name>
    <dbReference type="NCBI Taxonomy" id="2825154"/>
    <lineage>
        <taxon>Viruses</taxon>
        <taxon>Duplodnaviria</taxon>
        <taxon>Heunggongvirae</taxon>
        <taxon>Uroviricota</taxon>
        <taxon>Caudoviricetes</taxon>
    </lineage>
</organism>
<evidence type="ECO:0000313" key="2">
    <source>
        <dbReference type="EMBL" id="DAF97443.1"/>
    </source>
</evidence>
<reference evidence="2" key="1">
    <citation type="journal article" date="2021" name="Proc. Natl. Acad. Sci. U.S.A.">
        <title>A Catalog of Tens of Thousands of Viruses from Human Metagenomes Reveals Hidden Associations with Chronic Diseases.</title>
        <authorList>
            <person name="Tisza M.J."/>
            <person name="Buck C.B."/>
        </authorList>
    </citation>
    <scope>NUCLEOTIDE SEQUENCE</scope>
    <source>
        <strain evidence="2">CtijX18</strain>
    </source>
</reference>
<accession>A0A8S5USN5</accession>
<evidence type="ECO:0000256" key="1">
    <source>
        <dbReference type="SAM" id="Coils"/>
    </source>
</evidence>
<dbReference type="EMBL" id="BK016133">
    <property type="protein sequence ID" value="DAF97443.1"/>
    <property type="molecule type" value="Genomic_DNA"/>
</dbReference>
<proteinExistence type="predicted"/>
<name>A0A8S5USN5_9CAUD</name>
<keyword evidence="1" id="KW-0175">Coiled coil</keyword>